<dbReference type="EMBL" id="JAFIQS010000001">
    <property type="protein sequence ID" value="KAG5173821.1"/>
    <property type="molecule type" value="Genomic_DNA"/>
</dbReference>
<feature type="domain" description="DUF4246" evidence="1">
    <location>
        <begin position="52"/>
        <end position="352"/>
    </location>
</feature>
<organism evidence="2">
    <name type="scientific">Psilocybe cubensis</name>
    <name type="common">Psychedelic mushroom</name>
    <name type="synonym">Stropharia cubensis</name>
    <dbReference type="NCBI Taxonomy" id="181762"/>
    <lineage>
        <taxon>Eukaryota</taxon>
        <taxon>Fungi</taxon>
        <taxon>Dikarya</taxon>
        <taxon>Basidiomycota</taxon>
        <taxon>Agaricomycotina</taxon>
        <taxon>Agaricomycetes</taxon>
        <taxon>Agaricomycetidae</taxon>
        <taxon>Agaricales</taxon>
        <taxon>Agaricineae</taxon>
        <taxon>Strophariaceae</taxon>
        <taxon>Psilocybe</taxon>
    </lineage>
</organism>
<dbReference type="InterPro" id="IPR049192">
    <property type="entry name" value="DUF4246_C"/>
</dbReference>
<proteinExistence type="predicted"/>
<evidence type="ECO:0000313" key="2">
    <source>
        <dbReference type="EMBL" id="KAG5173821.1"/>
    </source>
</evidence>
<sequence>MSQFSAEIRRSHEWWVQYTEKEARKEWATSALERTWIVQTPSQQSSVKLSQRQVDYVLDELEGYAALRDEHARCQVSCFERIWESDNLLDLSETAELVKALELLKSEVSLCDDGITRYFVDHRLYPLIYNKTLVSQLNGRFLRPVSPPPSTDVYTVSPNFTFLPSDVFVSSDASSVKFISYINNLHPQTHRNTYRLLENLLARFIPLFEHSLTDLHRNNHLVQRIAGHCRYTIWDEPEPPEHSDDEDGWTNYERALREWTMNRPINLPDVPHTGYPGGLEKRRFNVKLRNRTLQIIVSALEIELSPQRSTFSGSVWHVEGMRSERIVACGFHCLSIDNITETLLKFRMAVTYPRGFSAGDTGATLRTWGIRDGDSCHQPIVSTANVAPQQKSWMHKALDDNLDTRLPHEVIEKILENVEGVMTSQEAEEYRKKLVEANEQFTLANNSYHFCIPFDIWNGPEMWSLRKGKV</sequence>
<protein>
    <recommendedName>
        <fullName evidence="1">DUF4246 domain-containing protein</fullName>
    </recommendedName>
</protein>
<dbReference type="AlphaFoldDB" id="A0A8H7Y9J3"/>
<evidence type="ECO:0000259" key="1">
    <source>
        <dbReference type="Pfam" id="PF14033"/>
    </source>
</evidence>
<comment type="caution">
    <text evidence="2">The sequence shown here is derived from an EMBL/GenBank/DDBJ whole genome shotgun (WGS) entry which is preliminary data.</text>
</comment>
<reference evidence="2" key="1">
    <citation type="submission" date="2021-02" db="EMBL/GenBank/DDBJ databases">
        <title>Psilocybe cubensis genome.</title>
        <authorList>
            <person name="Mckernan K.J."/>
            <person name="Crawford S."/>
            <person name="Trippe A."/>
            <person name="Kane L.T."/>
            <person name="Mclaughlin S."/>
        </authorList>
    </citation>
    <scope>NUCLEOTIDE SEQUENCE [LARGE SCALE GENOMIC DNA]</scope>
    <source>
        <strain evidence="2">MGC-MH-2018</strain>
    </source>
</reference>
<dbReference type="Pfam" id="PF14033">
    <property type="entry name" value="DUF4246"/>
    <property type="match status" value="1"/>
</dbReference>
<gene>
    <name evidence="2" type="ORF">JR316_000478</name>
</gene>
<name>A0A8H7Y9J3_PSICU</name>
<dbReference type="PANTHER" id="PTHR33119:SF1">
    <property type="entry name" value="FE2OG DIOXYGENASE DOMAIN-CONTAINING PROTEIN"/>
    <property type="match status" value="1"/>
</dbReference>
<dbReference type="InterPro" id="IPR025340">
    <property type="entry name" value="DUF4246"/>
</dbReference>
<dbReference type="OrthoDB" id="415532at2759"/>
<accession>A0A8H7Y9J3</accession>
<dbReference type="PANTHER" id="PTHR33119">
    <property type="entry name" value="IFI3P"/>
    <property type="match status" value="1"/>
</dbReference>